<keyword evidence="10" id="KW-0812">Transmembrane</keyword>
<evidence type="ECO:0000256" key="6">
    <source>
        <dbReference type="ARBA" id="ARBA00022679"/>
    </source>
</evidence>
<evidence type="ECO:0000256" key="1">
    <source>
        <dbReference type="ARBA" id="ARBA00000085"/>
    </source>
</evidence>
<dbReference type="SUPFAM" id="SSF47384">
    <property type="entry name" value="Homodimeric domain of signal transducing histidine kinase"/>
    <property type="match status" value="1"/>
</dbReference>
<evidence type="ECO:0000256" key="8">
    <source>
        <dbReference type="ARBA" id="ARBA00022777"/>
    </source>
</evidence>
<dbReference type="InterPro" id="IPR050980">
    <property type="entry name" value="2C_sensor_his_kinase"/>
</dbReference>
<keyword evidence="5" id="KW-0597">Phosphoprotein</keyword>
<evidence type="ECO:0000259" key="11">
    <source>
        <dbReference type="PROSITE" id="PS50109"/>
    </source>
</evidence>
<dbReference type="CDD" id="cd06225">
    <property type="entry name" value="HAMP"/>
    <property type="match status" value="1"/>
</dbReference>
<sequence>VVALDTFVTRPITESAANDEAGLLVLSAQTWVELLPDRRPHFELELLINHDLTISGEIRDLPGVLPGNEYHEMLVEEIGQRVGEPVVLMEGDDLLWVNVPTESGLAPQIGFASQRGNVQPGYVALLILVAGTVVVFGTSFLMVRWVADPLNRAAKAAQSFRGATGFVPLPEEGPRELVSLASSFNNMAHEIMSLMANRTTLLAGVSHDLRTPLARMRFALELLPEGVDQQLVDRLDRNLGAMDELIEDALRFARGTQEASVEIEMREFLRSVVRGVDKTIPLSWKGDDEVIVNTALGALERVFNNLLANALQHGGTTEVRVDAGENIDIHVIDNGPGIPLEDRDKVFQPFYRIEGSRSRHTGGSGLGLAIVDQLCQAHGWRIELSESDTGGTDARLTVPTA</sequence>
<keyword evidence="9" id="KW-0067">ATP-binding</keyword>
<dbReference type="InterPro" id="IPR003660">
    <property type="entry name" value="HAMP_dom"/>
</dbReference>
<evidence type="ECO:0000313" key="13">
    <source>
        <dbReference type="EMBL" id="SUZ63599.1"/>
    </source>
</evidence>
<dbReference type="InterPro" id="IPR004358">
    <property type="entry name" value="Sig_transdc_His_kin-like_C"/>
</dbReference>
<evidence type="ECO:0000256" key="9">
    <source>
        <dbReference type="ARBA" id="ARBA00022840"/>
    </source>
</evidence>
<evidence type="ECO:0000256" key="5">
    <source>
        <dbReference type="ARBA" id="ARBA00022553"/>
    </source>
</evidence>
<dbReference type="InterPro" id="IPR003661">
    <property type="entry name" value="HisK_dim/P_dom"/>
</dbReference>
<keyword evidence="7" id="KW-0547">Nucleotide-binding</keyword>
<dbReference type="EMBL" id="UINC01000920">
    <property type="protein sequence ID" value="SUZ63599.1"/>
    <property type="molecule type" value="Genomic_DNA"/>
</dbReference>
<dbReference type="Pfam" id="PF00512">
    <property type="entry name" value="HisKA"/>
    <property type="match status" value="1"/>
</dbReference>
<feature type="non-terminal residue" evidence="13">
    <location>
        <position position="1"/>
    </location>
</feature>
<proteinExistence type="predicted"/>
<dbReference type="PANTHER" id="PTHR44936:SF10">
    <property type="entry name" value="SENSOR PROTEIN RSTB"/>
    <property type="match status" value="1"/>
</dbReference>
<dbReference type="SMART" id="SM00388">
    <property type="entry name" value="HisKA"/>
    <property type="match status" value="1"/>
</dbReference>
<dbReference type="GO" id="GO:0000155">
    <property type="term" value="F:phosphorelay sensor kinase activity"/>
    <property type="evidence" value="ECO:0007669"/>
    <property type="project" value="InterPro"/>
</dbReference>
<organism evidence="13">
    <name type="scientific">marine metagenome</name>
    <dbReference type="NCBI Taxonomy" id="408172"/>
    <lineage>
        <taxon>unclassified sequences</taxon>
        <taxon>metagenomes</taxon>
        <taxon>ecological metagenomes</taxon>
    </lineage>
</organism>
<feature type="domain" description="HAMP" evidence="12">
    <location>
        <begin position="144"/>
        <end position="196"/>
    </location>
</feature>
<evidence type="ECO:0000259" key="12">
    <source>
        <dbReference type="PROSITE" id="PS50885"/>
    </source>
</evidence>
<dbReference type="EC" id="2.7.13.3" evidence="3"/>
<dbReference type="SUPFAM" id="SSF55874">
    <property type="entry name" value="ATPase domain of HSP90 chaperone/DNA topoisomerase II/histidine kinase"/>
    <property type="match status" value="1"/>
</dbReference>
<evidence type="ECO:0000256" key="2">
    <source>
        <dbReference type="ARBA" id="ARBA00004651"/>
    </source>
</evidence>
<dbReference type="CDD" id="cd00082">
    <property type="entry name" value="HisKA"/>
    <property type="match status" value="1"/>
</dbReference>
<dbReference type="AlphaFoldDB" id="A0A381PBL7"/>
<reference evidence="13" key="1">
    <citation type="submission" date="2018-05" db="EMBL/GenBank/DDBJ databases">
        <authorList>
            <person name="Lanie J.A."/>
            <person name="Ng W.-L."/>
            <person name="Kazmierczak K.M."/>
            <person name="Andrzejewski T.M."/>
            <person name="Davidsen T.M."/>
            <person name="Wayne K.J."/>
            <person name="Tettelin H."/>
            <person name="Glass J.I."/>
            <person name="Rusch D."/>
            <person name="Podicherti R."/>
            <person name="Tsui H.-C.T."/>
            <person name="Winkler M.E."/>
        </authorList>
    </citation>
    <scope>NUCLEOTIDE SEQUENCE</scope>
</reference>
<dbReference type="SMART" id="SM00304">
    <property type="entry name" value="HAMP"/>
    <property type="match status" value="1"/>
</dbReference>
<comment type="catalytic activity">
    <reaction evidence="1">
        <text>ATP + protein L-histidine = ADP + protein N-phospho-L-histidine.</text>
        <dbReference type="EC" id="2.7.13.3"/>
    </reaction>
</comment>
<keyword evidence="6" id="KW-0808">Transferase</keyword>
<keyword evidence="10" id="KW-0472">Membrane</keyword>
<dbReference type="InterPro" id="IPR005467">
    <property type="entry name" value="His_kinase_dom"/>
</dbReference>
<protein>
    <recommendedName>
        <fullName evidence="3">histidine kinase</fullName>
        <ecNumber evidence="3">2.7.13.3</ecNumber>
    </recommendedName>
</protein>
<dbReference type="InterPro" id="IPR036890">
    <property type="entry name" value="HATPase_C_sf"/>
</dbReference>
<evidence type="ECO:0000256" key="4">
    <source>
        <dbReference type="ARBA" id="ARBA00022475"/>
    </source>
</evidence>
<dbReference type="Pfam" id="PF02518">
    <property type="entry name" value="HATPase_c"/>
    <property type="match status" value="1"/>
</dbReference>
<keyword evidence="10" id="KW-1133">Transmembrane helix</keyword>
<feature type="domain" description="Histidine kinase" evidence="11">
    <location>
        <begin position="204"/>
        <end position="401"/>
    </location>
</feature>
<dbReference type="PROSITE" id="PS50885">
    <property type="entry name" value="HAMP"/>
    <property type="match status" value="1"/>
</dbReference>
<dbReference type="Pfam" id="PF00672">
    <property type="entry name" value="HAMP"/>
    <property type="match status" value="1"/>
</dbReference>
<dbReference type="InterPro" id="IPR003594">
    <property type="entry name" value="HATPase_dom"/>
</dbReference>
<evidence type="ECO:0000256" key="10">
    <source>
        <dbReference type="SAM" id="Phobius"/>
    </source>
</evidence>
<dbReference type="GO" id="GO:0005524">
    <property type="term" value="F:ATP binding"/>
    <property type="evidence" value="ECO:0007669"/>
    <property type="project" value="UniProtKB-KW"/>
</dbReference>
<name>A0A381PBL7_9ZZZZ</name>
<comment type="subcellular location">
    <subcellularLocation>
        <location evidence="2">Cell membrane</location>
        <topology evidence="2">Multi-pass membrane protein</topology>
    </subcellularLocation>
</comment>
<dbReference type="GO" id="GO:0005886">
    <property type="term" value="C:plasma membrane"/>
    <property type="evidence" value="ECO:0007669"/>
    <property type="project" value="UniProtKB-SubCell"/>
</dbReference>
<accession>A0A381PBL7</accession>
<dbReference type="InterPro" id="IPR036097">
    <property type="entry name" value="HisK_dim/P_sf"/>
</dbReference>
<dbReference type="PROSITE" id="PS50109">
    <property type="entry name" value="HIS_KIN"/>
    <property type="match status" value="1"/>
</dbReference>
<evidence type="ECO:0000256" key="7">
    <source>
        <dbReference type="ARBA" id="ARBA00022741"/>
    </source>
</evidence>
<dbReference type="Gene3D" id="3.30.565.10">
    <property type="entry name" value="Histidine kinase-like ATPase, C-terminal domain"/>
    <property type="match status" value="1"/>
</dbReference>
<dbReference type="CDD" id="cd00075">
    <property type="entry name" value="HATPase"/>
    <property type="match status" value="1"/>
</dbReference>
<dbReference type="Gene3D" id="1.10.287.130">
    <property type="match status" value="1"/>
</dbReference>
<dbReference type="PRINTS" id="PR00344">
    <property type="entry name" value="BCTRLSENSOR"/>
</dbReference>
<evidence type="ECO:0000256" key="3">
    <source>
        <dbReference type="ARBA" id="ARBA00012438"/>
    </source>
</evidence>
<feature type="transmembrane region" description="Helical" evidence="10">
    <location>
        <begin position="122"/>
        <end position="143"/>
    </location>
</feature>
<keyword evidence="4" id="KW-1003">Cell membrane</keyword>
<dbReference type="SMART" id="SM00387">
    <property type="entry name" value="HATPase_c"/>
    <property type="match status" value="1"/>
</dbReference>
<dbReference type="PANTHER" id="PTHR44936">
    <property type="entry name" value="SENSOR PROTEIN CREC"/>
    <property type="match status" value="1"/>
</dbReference>
<keyword evidence="8" id="KW-0418">Kinase</keyword>
<gene>
    <name evidence="13" type="ORF">METZ01_LOCUS16453</name>
</gene>